<dbReference type="Pfam" id="PF01381">
    <property type="entry name" value="HTH_3"/>
    <property type="match status" value="1"/>
</dbReference>
<dbReference type="Gene3D" id="1.10.260.40">
    <property type="entry name" value="lambda repressor-like DNA-binding domains"/>
    <property type="match status" value="1"/>
</dbReference>
<dbReference type="RefSeq" id="WP_129892164.1">
    <property type="nucleotide sequence ID" value="NZ_CP035758.1"/>
</dbReference>
<sequence length="79" mass="8675">MISLKVQEIAKSKGISQRQLSLRSGVDIRTVQRIFRNPTKIVHTDTLDKFAKVLGVDASELIESIPDEEPGSPLTDVSA</sequence>
<dbReference type="KEGG" id="kbs:EPA93_36075"/>
<evidence type="ECO:0000313" key="2">
    <source>
        <dbReference type="EMBL" id="QBD81102.1"/>
    </source>
</evidence>
<dbReference type="PROSITE" id="PS50943">
    <property type="entry name" value="HTH_CROC1"/>
    <property type="match status" value="1"/>
</dbReference>
<protein>
    <submittedName>
        <fullName evidence="2">XRE family transcriptional regulator</fullName>
    </submittedName>
</protein>
<accession>A0A4P6K012</accession>
<reference evidence="2 3" key="1">
    <citation type="submission" date="2019-01" db="EMBL/GenBank/DDBJ databases">
        <title>Ktedonosporobacter rubrisoli SCAWS-G2.</title>
        <authorList>
            <person name="Huang Y."/>
            <person name="Yan B."/>
        </authorList>
    </citation>
    <scope>NUCLEOTIDE SEQUENCE [LARGE SCALE GENOMIC DNA]</scope>
    <source>
        <strain evidence="2 3">SCAWS-G2</strain>
    </source>
</reference>
<dbReference type="InterPro" id="IPR010982">
    <property type="entry name" value="Lambda_DNA-bd_dom_sf"/>
</dbReference>
<keyword evidence="3" id="KW-1185">Reference proteome</keyword>
<dbReference type="EMBL" id="CP035758">
    <property type="protein sequence ID" value="QBD81102.1"/>
    <property type="molecule type" value="Genomic_DNA"/>
</dbReference>
<dbReference type="Proteomes" id="UP000290365">
    <property type="component" value="Chromosome"/>
</dbReference>
<dbReference type="SMART" id="SM00530">
    <property type="entry name" value="HTH_XRE"/>
    <property type="match status" value="1"/>
</dbReference>
<name>A0A4P6K012_KTERU</name>
<dbReference type="CDD" id="cd00093">
    <property type="entry name" value="HTH_XRE"/>
    <property type="match status" value="1"/>
</dbReference>
<dbReference type="SUPFAM" id="SSF47413">
    <property type="entry name" value="lambda repressor-like DNA-binding domains"/>
    <property type="match status" value="1"/>
</dbReference>
<evidence type="ECO:0000259" key="1">
    <source>
        <dbReference type="PROSITE" id="PS50943"/>
    </source>
</evidence>
<dbReference type="GO" id="GO:0003677">
    <property type="term" value="F:DNA binding"/>
    <property type="evidence" value="ECO:0007669"/>
    <property type="project" value="InterPro"/>
</dbReference>
<organism evidence="2 3">
    <name type="scientific">Ktedonosporobacter rubrisoli</name>
    <dbReference type="NCBI Taxonomy" id="2509675"/>
    <lineage>
        <taxon>Bacteria</taxon>
        <taxon>Bacillati</taxon>
        <taxon>Chloroflexota</taxon>
        <taxon>Ktedonobacteria</taxon>
        <taxon>Ktedonobacterales</taxon>
        <taxon>Ktedonosporobacteraceae</taxon>
        <taxon>Ktedonosporobacter</taxon>
    </lineage>
</organism>
<dbReference type="OrthoDB" id="165693at2"/>
<dbReference type="AlphaFoldDB" id="A0A4P6K012"/>
<dbReference type="InterPro" id="IPR001387">
    <property type="entry name" value="Cro/C1-type_HTH"/>
</dbReference>
<proteinExistence type="predicted"/>
<evidence type="ECO:0000313" key="3">
    <source>
        <dbReference type="Proteomes" id="UP000290365"/>
    </source>
</evidence>
<feature type="domain" description="HTH cro/C1-type" evidence="1">
    <location>
        <begin position="6"/>
        <end position="61"/>
    </location>
</feature>
<gene>
    <name evidence="2" type="ORF">EPA93_36075</name>
</gene>